<evidence type="ECO:0000256" key="2">
    <source>
        <dbReference type="ARBA" id="ARBA00022741"/>
    </source>
</evidence>
<organism evidence="5 6">
    <name type="scientific">Staphylococcus americanisciuri</name>
    <dbReference type="NCBI Taxonomy" id="2973940"/>
    <lineage>
        <taxon>Bacteria</taxon>
        <taxon>Bacillati</taxon>
        <taxon>Bacillota</taxon>
        <taxon>Bacilli</taxon>
        <taxon>Bacillales</taxon>
        <taxon>Staphylococcaceae</taxon>
        <taxon>Staphylococcus</taxon>
    </lineage>
</organism>
<evidence type="ECO:0000259" key="4">
    <source>
        <dbReference type="PROSITE" id="PS50893"/>
    </source>
</evidence>
<dbReference type="InterPro" id="IPR027417">
    <property type="entry name" value="P-loop_NTPase"/>
</dbReference>
<dbReference type="GO" id="GO:0005524">
    <property type="term" value="F:ATP binding"/>
    <property type="evidence" value="ECO:0007669"/>
    <property type="project" value="UniProtKB-KW"/>
</dbReference>
<dbReference type="InterPro" id="IPR003439">
    <property type="entry name" value="ABC_transporter-like_ATP-bd"/>
</dbReference>
<evidence type="ECO:0000256" key="1">
    <source>
        <dbReference type="ARBA" id="ARBA00022448"/>
    </source>
</evidence>
<keyword evidence="6" id="KW-1185">Reference proteome</keyword>
<accession>A0ABT2F2I8</accession>
<evidence type="ECO:0000313" key="6">
    <source>
        <dbReference type="Proteomes" id="UP001205609"/>
    </source>
</evidence>
<feature type="domain" description="ABC transporter" evidence="4">
    <location>
        <begin position="2"/>
        <end position="216"/>
    </location>
</feature>
<dbReference type="Pfam" id="PF00005">
    <property type="entry name" value="ABC_tran"/>
    <property type="match status" value="1"/>
</dbReference>
<proteinExistence type="predicted"/>
<dbReference type="PANTHER" id="PTHR43423:SF1">
    <property type="entry name" value="ABC TRANSPORTER I FAMILY MEMBER 17"/>
    <property type="match status" value="1"/>
</dbReference>
<dbReference type="PROSITE" id="PS50893">
    <property type="entry name" value="ABC_TRANSPORTER_2"/>
    <property type="match status" value="1"/>
</dbReference>
<comment type="caution">
    <text evidence="5">The sequence shown here is derived from an EMBL/GenBank/DDBJ whole genome shotgun (WGS) entry which is preliminary data.</text>
</comment>
<keyword evidence="1" id="KW-0813">Transport</keyword>
<dbReference type="EMBL" id="JANUXY010000006">
    <property type="protein sequence ID" value="MCS4486661.1"/>
    <property type="molecule type" value="Genomic_DNA"/>
</dbReference>
<name>A0ABT2F2I8_9STAP</name>
<dbReference type="Proteomes" id="UP001205609">
    <property type="component" value="Unassembled WGS sequence"/>
</dbReference>
<evidence type="ECO:0000256" key="3">
    <source>
        <dbReference type="ARBA" id="ARBA00022840"/>
    </source>
</evidence>
<gene>
    <name evidence="5" type="ORF">NXS11_07100</name>
</gene>
<keyword evidence="3 5" id="KW-0067">ATP-binding</keyword>
<dbReference type="InterPro" id="IPR017871">
    <property type="entry name" value="ABC_transporter-like_CS"/>
</dbReference>
<keyword evidence="2" id="KW-0547">Nucleotide-binding</keyword>
<dbReference type="Gene3D" id="3.40.50.300">
    <property type="entry name" value="P-loop containing nucleotide triphosphate hydrolases"/>
    <property type="match status" value="1"/>
</dbReference>
<dbReference type="SUPFAM" id="SSF52540">
    <property type="entry name" value="P-loop containing nucleoside triphosphate hydrolases"/>
    <property type="match status" value="1"/>
</dbReference>
<protein>
    <submittedName>
        <fullName evidence="5">ATP-binding cassette domain-containing protein</fullName>
    </submittedName>
</protein>
<dbReference type="PANTHER" id="PTHR43423">
    <property type="entry name" value="ABC TRANSPORTER I FAMILY MEMBER 17"/>
    <property type="match status" value="1"/>
</dbReference>
<evidence type="ECO:0000313" key="5">
    <source>
        <dbReference type="EMBL" id="MCS4486661.1"/>
    </source>
</evidence>
<dbReference type="SMART" id="SM00382">
    <property type="entry name" value="AAA"/>
    <property type="match status" value="1"/>
</dbReference>
<dbReference type="InterPro" id="IPR003593">
    <property type="entry name" value="AAA+_ATPase"/>
</dbReference>
<dbReference type="RefSeq" id="WP_259200135.1">
    <property type="nucleotide sequence ID" value="NZ_JANUXY010000006.1"/>
</dbReference>
<dbReference type="PROSITE" id="PS00211">
    <property type="entry name" value="ABC_TRANSPORTER_1"/>
    <property type="match status" value="1"/>
</dbReference>
<sequence length="216" mass="24321">MLELKNVGYCIDDKRVIDAISLSVARGEAIAVTGPSGSGKSTLLRMIGDLISPTEGEIYFKGKRYDAYKPEALRLQVSYLSQSIELFGETIADNLAFPSIVRKDTFNQEQAKTLMAKVGLHQYHLSDSIHRMSGGEKQRVTIARQLMYRPDVLLLDEATSALDDENSVRIEKIIFDIVKKGTAVLWITHNDAQSHRYFDRRIVIKNGRLVEECDKS</sequence>
<reference evidence="5 6" key="1">
    <citation type="journal article" date="2023" name="Int. J. Syst. Evol. Microbiol.">
        <title>Streptococcus sciuri sp. nov., Staphylococcus marylandisciuri sp. nov. and Staphylococcus americanisciuri sp. nov., isolated from faeces of eastern grey squirrel (Sciurus carolinensis).</title>
        <authorList>
            <person name="Volokhov D.V."/>
            <person name="Zagorodnyaya T.A."/>
            <person name="Furtak V.A."/>
            <person name="Nattanmai G."/>
            <person name="Randall L."/>
            <person name="Jose S."/>
            <person name="Gao Y."/>
            <person name="Eisenberg T."/>
            <person name="Delmonte P."/>
            <person name="Blom J."/>
            <person name="Mitchell K.K."/>
        </authorList>
    </citation>
    <scope>NUCLEOTIDE SEQUENCE [LARGE SCALE GENOMIC DNA]</scope>
    <source>
        <strain evidence="5 6">GRT3</strain>
    </source>
</reference>